<dbReference type="PANTHER" id="PTHR41694:SF3">
    <property type="entry name" value="RNA-DIRECTED DNA POLYMERASE-RELATED"/>
    <property type="match status" value="1"/>
</dbReference>
<accession>A0A3M0K2M7</accession>
<gene>
    <name evidence="9" type="ORF">DUI87_18667</name>
</gene>
<dbReference type="PROSITE" id="PS50994">
    <property type="entry name" value="INTEGRASE"/>
    <property type="match status" value="1"/>
</dbReference>
<keyword evidence="1" id="KW-0808">Transferase</keyword>
<dbReference type="Proteomes" id="UP000269221">
    <property type="component" value="Unassembled WGS sequence"/>
</dbReference>
<evidence type="ECO:0000256" key="3">
    <source>
        <dbReference type="ARBA" id="ARBA00022722"/>
    </source>
</evidence>
<dbReference type="AlphaFoldDB" id="A0A3M0K2M7"/>
<keyword evidence="5" id="KW-0378">Hydrolase</keyword>
<feature type="compositionally biased region" description="Acidic residues" evidence="7">
    <location>
        <begin position="156"/>
        <end position="165"/>
    </location>
</feature>
<dbReference type="STRING" id="333673.A0A3M0K2M7"/>
<dbReference type="GO" id="GO:0004519">
    <property type="term" value="F:endonuclease activity"/>
    <property type="evidence" value="ECO:0007669"/>
    <property type="project" value="UniProtKB-KW"/>
</dbReference>
<evidence type="ECO:0000259" key="8">
    <source>
        <dbReference type="PROSITE" id="PS50994"/>
    </source>
</evidence>
<dbReference type="GO" id="GO:0016787">
    <property type="term" value="F:hydrolase activity"/>
    <property type="evidence" value="ECO:0007669"/>
    <property type="project" value="UniProtKB-KW"/>
</dbReference>
<dbReference type="GO" id="GO:0035613">
    <property type="term" value="F:RNA stem-loop binding"/>
    <property type="evidence" value="ECO:0007669"/>
    <property type="project" value="TreeGrafter"/>
</dbReference>
<feature type="region of interest" description="Disordered" evidence="7">
    <location>
        <begin position="138"/>
        <end position="178"/>
    </location>
</feature>
<keyword evidence="4" id="KW-0255">Endonuclease</keyword>
<feature type="domain" description="Integrase catalytic" evidence="8">
    <location>
        <begin position="24"/>
        <end position="116"/>
    </location>
</feature>
<keyword evidence="10" id="KW-1185">Reference proteome</keyword>
<evidence type="ECO:0000313" key="9">
    <source>
        <dbReference type="EMBL" id="RMC05474.1"/>
    </source>
</evidence>
<evidence type="ECO:0000256" key="2">
    <source>
        <dbReference type="ARBA" id="ARBA00022695"/>
    </source>
</evidence>
<evidence type="ECO:0000256" key="4">
    <source>
        <dbReference type="ARBA" id="ARBA00022759"/>
    </source>
</evidence>
<proteinExistence type="predicted"/>
<comment type="caution">
    <text evidence="9">The sequence shown here is derived from an EMBL/GenBank/DDBJ whole genome shotgun (WGS) entry which is preliminary data.</text>
</comment>
<dbReference type="Gene3D" id="3.30.420.10">
    <property type="entry name" value="Ribonuclease H-like superfamily/Ribonuclease H"/>
    <property type="match status" value="1"/>
</dbReference>
<organism evidence="9 10">
    <name type="scientific">Hirundo rustica rustica</name>
    <dbReference type="NCBI Taxonomy" id="333673"/>
    <lineage>
        <taxon>Eukaryota</taxon>
        <taxon>Metazoa</taxon>
        <taxon>Chordata</taxon>
        <taxon>Craniata</taxon>
        <taxon>Vertebrata</taxon>
        <taxon>Euteleostomi</taxon>
        <taxon>Archelosauria</taxon>
        <taxon>Archosauria</taxon>
        <taxon>Dinosauria</taxon>
        <taxon>Saurischia</taxon>
        <taxon>Theropoda</taxon>
        <taxon>Coelurosauria</taxon>
        <taxon>Aves</taxon>
        <taxon>Neognathae</taxon>
        <taxon>Neoaves</taxon>
        <taxon>Telluraves</taxon>
        <taxon>Australaves</taxon>
        <taxon>Passeriformes</taxon>
        <taxon>Sylvioidea</taxon>
        <taxon>Hirundinidae</taxon>
        <taxon>Hirundo</taxon>
    </lineage>
</organism>
<feature type="compositionally biased region" description="Basic and acidic residues" evidence="7">
    <location>
        <begin position="142"/>
        <end position="154"/>
    </location>
</feature>
<evidence type="ECO:0000256" key="7">
    <source>
        <dbReference type="SAM" id="MobiDB-lite"/>
    </source>
</evidence>
<evidence type="ECO:0000313" key="10">
    <source>
        <dbReference type="Proteomes" id="UP000269221"/>
    </source>
</evidence>
<dbReference type="InterPro" id="IPR001584">
    <property type="entry name" value="Integrase_cat-core"/>
</dbReference>
<protein>
    <recommendedName>
        <fullName evidence="8">Integrase catalytic domain-containing protein</fullName>
    </recommendedName>
</protein>
<evidence type="ECO:0000256" key="1">
    <source>
        <dbReference type="ARBA" id="ARBA00022679"/>
    </source>
</evidence>
<sequence length="178" mass="19716">MPTEAPDIVDLCDDCHALAAPLLAGVKPRGLRALEIWQTDVTQVAKFGRLKYVHVTVNTFSSAMWASAHTGEKTRDVIAHWRQAFAVLGIPSAVKTDNSPAYASQKVQQFLQLWNIGVRWVPVKCVHPDLRLQRKNLANRQAGDRNQNESHQVDEPSSDDSDADNTSDHSNGPSTSRH</sequence>
<keyword evidence="3" id="KW-0540">Nuclease</keyword>
<dbReference type="Pfam" id="PF00665">
    <property type="entry name" value="rve"/>
    <property type="match status" value="1"/>
</dbReference>
<keyword evidence="2" id="KW-0548">Nucleotidyltransferase</keyword>
<keyword evidence="6" id="KW-0695">RNA-directed DNA polymerase</keyword>
<reference evidence="9 10" key="1">
    <citation type="submission" date="2018-07" db="EMBL/GenBank/DDBJ databases">
        <title>A high quality draft genome assembly of the barn swallow (H. rustica rustica).</title>
        <authorList>
            <person name="Formenti G."/>
            <person name="Chiara M."/>
            <person name="Poveda L."/>
            <person name="Francoijs K.-J."/>
            <person name="Bonisoli-Alquati A."/>
            <person name="Canova L."/>
            <person name="Gianfranceschi L."/>
            <person name="Horner D.S."/>
            <person name="Saino N."/>
        </authorList>
    </citation>
    <scope>NUCLEOTIDE SEQUENCE [LARGE SCALE GENOMIC DNA]</scope>
    <source>
        <strain evidence="9">Chelidonia</strain>
        <tissue evidence="9">Blood</tissue>
    </source>
</reference>
<dbReference type="SUPFAM" id="SSF53098">
    <property type="entry name" value="Ribonuclease H-like"/>
    <property type="match status" value="1"/>
</dbReference>
<evidence type="ECO:0000256" key="6">
    <source>
        <dbReference type="ARBA" id="ARBA00022918"/>
    </source>
</evidence>
<evidence type="ECO:0000256" key="5">
    <source>
        <dbReference type="ARBA" id="ARBA00022801"/>
    </source>
</evidence>
<dbReference type="GO" id="GO:0003964">
    <property type="term" value="F:RNA-directed DNA polymerase activity"/>
    <property type="evidence" value="ECO:0007669"/>
    <property type="project" value="UniProtKB-KW"/>
</dbReference>
<dbReference type="PANTHER" id="PTHR41694">
    <property type="entry name" value="ENDOGENOUS RETROVIRUS GROUP K MEMBER POL PROTEIN"/>
    <property type="match status" value="1"/>
</dbReference>
<name>A0A3M0K2M7_HIRRU</name>
<dbReference type="OrthoDB" id="9386368at2759"/>
<dbReference type="EMBL" id="QRBI01000123">
    <property type="protein sequence ID" value="RMC05474.1"/>
    <property type="molecule type" value="Genomic_DNA"/>
</dbReference>
<dbReference type="GO" id="GO:0015074">
    <property type="term" value="P:DNA integration"/>
    <property type="evidence" value="ECO:0007669"/>
    <property type="project" value="InterPro"/>
</dbReference>
<dbReference type="InterPro" id="IPR036397">
    <property type="entry name" value="RNaseH_sf"/>
</dbReference>
<dbReference type="InterPro" id="IPR012337">
    <property type="entry name" value="RNaseH-like_sf"/>
</dbReference>